<feature type="transmembrane region" description="Helical" evidence="8">
    <location>
        <begin position="201"/>
        <end position="223"/>
    </location>
</feature>
<dbReference type="EMBL" id="BAEH01000017">
    <property type="protein sequence ID" value="GAB16896.1"/>
    <property type="molecule type" value="Genomic_DNA"/>
</dbReference>
<dbReference type="PANTHER" id="PTHR43495:SF5">
    <property type="entry name" value="GAMMA-AMINOBUTYRIC ACID PERMEASE"/>
    <property type="match status" value="1"/>
</dbReference>
<dbReference type="GO" id="GO:0055085">
    <property type="term" value="P:transmembrane transport"/>
    <property type="evidence" value="ECO:0007669"/>
    <property type="project" value="InterPro"/>
</dbReference>
<dbReference type="PANTHER" id="PTHR43495">
    <property type="entry name" value="GABA PERMEASE"/>
    <property type="match status" value="1"/>
</dbReference>
<dbReference type="PIRSF" id="PIRSF006060">
    <property type="entry name" value="AA_transporter"/>
    <property type="match status" value="1"/>
</dbReference>
<sequence length="467" mass="49056">MADTQGSDAGTQSLSTGLKTRHLTMMGLGSAIGAGLFLGTGAAINVAGPAVLLSYAAAGLLVVLVMWGLGEMSAARPESGSFSTYAELAFGRLPGFVTGWLYWYMLVMVMGAELTGAAQIVGGWFDVDPWIPAMIAMVGFTVVNLTRVANFGEFEFWFAFIKVAVIIAFLVIGVLLVFGWLPNTDAPGLDNLLHHGGFMPNGWSGVAAGLLAVAFAFGGIELVTIAAAESSDPATAVRRAVRSVVGRIVVFYLGSVLIIALLLPWDTLAKADEAAQSPFTAVLSMAKIDGIVGVMEVVIVIALLSAFNAQMYGTSRMMYALCRRGAGPRALARVSGSGVPTVALLVSVAAGFLVVLLNFLEIKGLLTFLLNAVGATLLFIWGMSAAAQLVLRRKFDAEGDLPVRMWGYPYSGFLALALLAALTVLMLTDDDARTQLVAMVVVVLVLSALGVLNQAVGRRRVGVGRRD</sequence>
<dbReference type="FunFam" id="1.20.1740.10:FF:000001">
    <property type="entry name" value="Amino acid permease"/>
    <property type="match status" value="1"/>
</dbReference>
<accession>H0QVP5</accession>
<evidence type="ECO:0000256" key="8">
    <source>
        <dbReference type="SAM" id="Phobius"/>
    </source>
</evidence>
<feature type="transmembrane region" description="Helical" evidence="8">
    <location>
        <begin position="365"/>
        <end position="387"/>
    </location>
</feature>
<evidence type="ECO:0000256" key="7">
    <source>
        <dbReference type="ARBA" id="ARBA00023136"/>
    </source>
</evidence>
<feature type="transmembrane region" description="Helical" evidence="8">
    <location>
        <begin position="50"/>
        <end position="69"/>
    </location>
</feature>
<dbReference type="PROSITE" id="PS00218">
    <property type="entry name" value="AMINO_ACID_PERMEASE_1"/>
    <property type="match status" value="1"/>
</dbReference>
<dbReference type="InterPro" id="IPR004840">
    <property type="entry name" value="Amino_acid_permease_CS"/>
</dbReference>
<evidence type="ECO:0000259" key="9">
    <source>
        <dbReference type="Pfam" id="PF00324"/>
    </source>
</evidence>
<keyword evidence="7 8" id="KW-0472">Membrane</keyword>
<dbReference type="InterPro" id="IPR004841">
    <property type="entry name" value="AA-permease/SLC12A_dom"/>
</dbReference>
<comment type="subcellular location">
    <subcellularLocation>
        <location evidence="1">Membrane</location>
        <topology evidence="1">Multi-pass membrane protein</topology>
    </subcellularLocation>
</comment>
<keyword evidence="11" id="KW-1185">Reference proteome</keyword>
<keyword evidence="6 8" id="KW-1133">Transmembrane helix</keyword>
<evidence type="ECO:0000313" key="11">
    <source>
        <dbReference type="Proteomes" id="UP000035034"/>
    </source>
</evidence>
<feature type="domain" description="Amino acid permease/ SLC12A" evidence="9">
    <location>
        <begin position="22"/>
        <end position="433"/>
    </location>
</feature>
<dbReference type="eggNOG" id="COG1113">
    <property type="taxonomic scope" value="Bacteria"/>
</dbReference>
<comment type="caution">
    <text evidence="10">The sequence shown here is derived from an EMBL/GenBank/DDBJ whole genome shotgun (WGS) entry which is preliminary data.</text>
</comment>
<evidence type="ECO:0000313" key="10">
    <source>
        <dbReference type="EMBL" id="GAB16896.1"/>
    </source>
</evidence>
<dbReference type="Proteomes" id="UP000035034">
    <property type="component" value="Unassembled WGS sequence"/>
</dbReference>
<comment type="similarity">
    <text evidence="2">Belongs to the amino acid-polyamine-organocation (APC) superfamily. Amino acid transporter (AAT) (TC 2.A.3.1) family.</text>
</comment>
<feature type="transmembrane region" description="Helical" evidence="8">
    <location>
        <begin position="156"/>
        <end position="181"/>
    </location>
</feature>
<evidence type="ECO:0000256" key="6">
    <source>
        <dbReference type="ARBA" id="ARBA00022989"/>
    </source>
</evidence>
<dbReference type="GO" id="GO:0006865">
    <property type="term" value="P:amino acid transport"/>
    <property type="evidence" value="ECO:0007669"/>
    <property type="project" value="UniProtKB-KW"/>
</dbReference>
<keyword evidence="5" id="KW-0029">Amino-acid transport</keyword>
<dbReference type="Gene3D" id="1.20.1740.10">
    <property type="entry name" value="Amino acid/polyamine transporter I"/>
    <property type="match status" value="1"/>
</dbReference>
<feature type="transmembrane region" description="Helical" evidence="8">
    <location>
        <begin position="23"/>
        <end position="44"/>
    </location>
</feature>
<feature type="transmembrane region" description="Helical" evidence="8">
    <location>
        <begin position="244"/>
        <end position="265"/>
    </location>
</feature>
<feature type="transmembrane region" description="Helical" evidence="8">
    <location>
        <begin position="330"/>
        <end position="359"/>
    </location>
</feature>
<evidence type="ECO:0000256" key="1">
    <source>
        <dbReference type="ARBA" id="ARBA00004141"/>
    </source>
</evidence>
<dbReference type="STRING" id="1077974.GOEFS_017_00130"/>
<dbReference type="RefSeq" id="WP_007316234.1">
    <property type="nucleotide sequence ID" value="NZ_BAEH01000017.1"/>
</dbReference>
<proteinExistence type="inferred from homology"/>
<gene>
    <name evidence="10" type="primary">aroP</name>
    <name evidence="10" type="ORF">GOEFS_017_00130</name>
</gene>
<feature type="transmembrane region" description="Helical" evidence="8">
    <location>
        <begin position="285"/>
        <end position="309"/>
    </location>
</feature>
<evidence type="ECO:0000256" key="3">
    <source>
        <dbReference type="ARBA" id="ARBA00022448"/>
    </source>
</evidence>
<evidence type="ECO:0000256" key="5">
    <source>
        <dbReference type="ARBA" id="ARBA00022970"/>
    </source>
</evidence>
<keyword evidence="3" id="KW-0813">Transport</keyword>
<organism evidence="10 11">
    <name type="scientific">Gordonia effusa NBRC 100432</name>
    <dbReference type="NCBI Taxonomy" id="1077974"/>
    <lineage>
        <taxon>Bacteria</taxon>
        <taxon>Bacillati</taxon>
        <taxon>Actinomycetota</taxon>
        <taxon>Actinomycetes</taxon>
        <taxon>Mycobacteriales</taxon>
        <taxon>Gordoniaceae</taxon>
        <taxon>Gordonia</taxon>
    </lineage>
</organism>
<dbReference type="AlphaFoldDB" id="H0QVP5"/>
<feature type="transmembrane region" description="Helical" evidence="8">
    <location>
        <begin position="130"/>
        <end position="149"/>
    </location>
</feature>
<feature type="transmembrane region" description="Helical" evidence="8">
    <location>
        <begin position="408"/>
        <end position="428"/>
    </location>
</feature>
<feature type="transmembrane region" description="Helical" evidence="8">
    <location>
        <begin position="434"/>
        <end position="456"/>
    </location>
</feature>
<name>H0QVP5_9ACTN</name>
<evidence type="ECO:0000256" key="4">
    <source>
        <dbReference type="ARBA" id="ARBA00022692"/>
    </source>
</evidence>
<reference evidence="10 11" key="1">
    <citation type="submission" date="2011-12" db="EMBL/GenBank/DDBJ databases">
        <title>Whole genome shotgun sequence of Gordonia effusa NBRC 100432.</title>
        <authorList>
            <person name="Yoshida I."/>
            <person name="Takarada H."/>
            <person name="Hosoyama A."/>
            <person name="Tsuchikane K."/>
            <person name="Katsumata H."/>
            <person name="Yamazaki S."/>
            <person name="Fujita N."/>
        </authorList>
    </citation>
    <scope>NUCLEOTIDE SEQUENCE [LARGE SCALE GENOMIC DNA]</scope>
    <source>
        <strain evidence="10 11">NBRC 100432</strain>
    </source>
</reference>
<protein>
    <submittedName>
        <fullName evidence="10">Aromatic amino acid transport protein</fullName>
    </submittedName>
</protein>
<dbReference type="GO" id="GO:0016020">
    <property type="term" value="C:membrane"/>
    <property type="evidence" value="ECO:0007669"/>
    <property type="project" value="UniProtKB-SubCell"/>
</dbReference>
<dbReference type="Pfam" id="PF00324">
    <property type="entry name" value="AA_permease"/>
    <property type="match status" value="1"/>
</dbReference>
<keyword evidence="4 8" id="KW-0812">Transmembrane</keyword>
<evidence type="ECO:0000256" key="2">
    <source>
        <dbReference type="ARBA" id="ARBA00008583"/>
    </source>
</evidence>